<dbReference type="KEGG" id="apo:Arcpr_0575"/>
<proteinExistence type="predicted"/>
<evidence type="ECO:0000313" key="1">
    <source>
        <dbReference type="EMBL" id="ADB57640.1"/>
    </source>
</evidence>
<protein>
    <submittedName>
        <fullName evidence="1">Uncharacterized protein</fullName>
    </submittedName>
</protein>
<dbReference type="eggNOG" id="arCOG03792">
    <property type="taxonomic scope" value="Archaea"/>
</dbReference>
<sequence>MKLVEPLDKLIEDFLRGEFVLVEYDSICHFPLLPLRLAIENDGILVEMGDKLSVKIPALIKFIRNYEGLYKVKIVNISNYKLELEGIYIYNIALAELLSVTSKLYEFFKDYSSELIVFDGVEYLFLHYDLKNVIKDLAGLKVMFPDTTMILFVNYGVVKRRYITLLESLATTTIRFKGVLGDKIVRQGYVLKSLTKPRAETVVL</sequence>
<dbReference type="RefSeq" id="WP_012939976.1">
    <property type="nucleotide sequence ID" value="NC_013741.1"/>
</dbReference>
<reference evidence="1 2" key="1">
    <citation type="journal article" date="2010" name="Stand. Genomic Sci.">
        <title>Complete genome sequence of Archaeoglobus profundus type strain (AV18).</title>
        <authorList>
            <person name="von Jan M."/>
            <person name="Lapidus A."/>
            <person name="Del Rio T.G."/>
            <person name="Copeland A."/>
            <person name="Tice H."/>
            <person name="Cheng J.F."/>
            <person name="Lucas S."/>
            <person name="Chen F."/>
            <person name="Nolan M."/>
            <person name="Goodwin L."/>
            <person name="Han C."/>
            <person name="Pitluck S."/>
            <person name="Liolios K."/>
            <person name="Ivanova N."/>
            <person name="Mavromatis K."/>
            <person name="Ovchinnikova G."/>
            <person name="Chertkov O."/>
            <person name="Pati A."/>
            <person name="Chen A."/>
            <person name="Palaniappan K."/>
            <person name="Land M."/>
            <person name="Hauser L."/>
            <person name="Chang Y.J."/>
            <person name="Jeffries C.D."/>
            <person name="Saunders E."/>
            <person name="Brettin T."/>
            <person name="Detter J.C."/>
            <person name="Chain P."/>
            <person name="Eichinger K."/>
            <person name="Huber H."/>
            <person name="Spring S."/>
            <person name="Rohde M."/>
            <person name="Goker M."/>
            <person name="Wirth R."/>
            <person name="Woyke T."/>
            <person name="Bristow J."/>
            <person name="Eisen J.A."/>
            <person name="Markowitz V."/>
            <person name="Hugenholtz P."/>
            <person name="Kyrpides N.C."/>
            <person name="Klenk H.P."/>
        </authorList>
    </citation>
    <scope>NUCLEOTIDE SEQUENCE [LARGE SCALE GENOMIC DNA]</scope>
    <source>
        <strain evidence="2">DSM 5631 / JCM 9629 / NBRC 100127 / Av18</strain>
    </source>
</reference>
<dbReference type="Proteomes" id="UP000001901">
    <property type="component" value="Chromosome"/>
</dbReference>
<name>D2RH65_ARCPA</name>
<dbReference type="GeneID" id="8739234"/>
<accession>D2RH65</accession>
<organism evidence="1 2">
    <name type="scientific">Archaeoglobus profundus (strain DSM 5631 / JCM 9629 / NBRC 100127 / Av18)</name>
    <dbReference type="NCBI Taxonomy" id="572546"/>
    <lineage>
        <taxon>Archaea</taxon>
        <taxon>Methanobacteriati</taxon>
        <taxon>Methanobacteriota</taxon>
        <taxon>Archaeoglobi</taxon>
        <taxon>Archaeoglobales</taxon>
        <taxon>Archaeoglobaceae</taxon>
        <taxon>Archaeoglobus</taxon>
    </lineage>
</organism>
<dbReference type="PaxDb" id="572546-Arcpr_0575"/>
<dbReference type="Gene3D" id="3.40.50.11570">
    <property type="entry name" value="Protein of unknown function DUF257"/>
    <property type="match status" value="1"/>
</dbReference>
<dbReference type="HOGENOM" id="CLU_1340676_0_0_2"/>
<dbReference type="STRING" id="572546.Arcpr_0575"/>
<dbReference type="EMBL" id="CP001857">
    <property type="protein sequence ID" value="ADB57640.1"/>
    <property type="molecule type" value="Genomic_DNA"/>
</dbReference>
<evidence type="ECO:0000313" key="2">
    <source>
        <dbReference type="Proteomes" id="UP000001901"/>
    </source>
</evidence>
<keyword evidence="2" id="KW-1185">Reference proteome</keyword>
<gene>
    <name evidence="1" type="ordered locus">Arcpr_0575</name>
</gene>
<dbReference type="AlphaFoldDB" id="D2RH65"/>